<dbReference type="GeneID" id="78062011"/>
<dbReference type="EMBL" id="CP009976">
    <property type="protein sequence ID" value="AIZ42736.1"/>
    <property type="molecule type" value="Genomic_DNA"/>
</dbReference>
<evidence type="ECO:0000313" key="1">
    <source>
        <dbReference type="EMBL" id="AIZ42736.1"/>
    </source>
</evidence>
<accession>A0AAU8RRE2</accession>
<dbReference type="KEGG" id="cbat:M666_14845"/>
<dbReference type="Proteomes" id="UP000030786">
    <property type="component" value="Chromosome"/>
</dbReference>
<reference evidence="1 2" key="1">
    <citation type="journal article" date="2014" name="Environ. Microbiol.">
        <title>Contrasting genomic patterns and infection strategies of two co-existing Bacteroidetes podovirus genera.</title>
        <authorList>
            <person name="Holmfeldt K."/>
            <person name="Howard-Varona C."/>
            <person name="Solonenko N."/>
            <person name="Sullivan M.B."/>
        </authorList>
    </citation>
    <scope>NUCLEOTIDE SEQUENCE [LARGE SCALE GENOMIC DNA]</scope>
    <source>
        <strain evidence="1 2">18</strain>
    </source>
</reference>
<sequence>MKLLFSFSNLFFLIFLITLTNLSVIYGQENKVLKTIYNAYDLILGEENLKLHQGPLFIDEYIVNNENHRYYRSSNLIKGTVVYNGDVFFDQKIKYDLFEDKLLLNPKKSSETLIVELIKTNVDSFSIKGKVFKIFKGNNLDLNIGYLEVIANESNSQLLKKNSKNNLGKTYRNIYYEFKPRYRYYVYHKKILSPFNSKSDVLALYPEQNKFIKQFFRGNKTLRKTNEDLFMQNLFLELNNKLINL</sequence>
<evidence type="ECO:0000313" key="2">
    <source>
        <dbReference type="Proteomes" id="UP000030786"/>
    </source>
</evidence>
<dbReference type="RefSeq" id="WP_029446494.1">
    <property type="nucleotide sequence ID" value="NZ_CP009976.1"/>
</dbReference>
<name>A0AAU8RRE2_9FLAO</name>
<dbReference type="AlphaFoldDB" id="A0AAU8RRE2"/>
<gene>
    <name evidence="1" type="ORF">M666_14845</name>
</gene>
<protein>
    <submittedName>
        <fullName evidence="1">Uncharacterized protein</fullName>
    </submittedName>
</protein>
<organism evidence="1 2">
    <name type="scientific">Cellulophaga baltica 18</name>
    <dbReference type="NCBI Taxonomy" id="1348584"/>
    <lineage>
        <taxon>Bacteria</taxon>
        <taxon>Pseudomonadati</taxon>
        <taxon>Bacteroidota</taxon>
        <taxon>Flavobacteriia</taxon>
        <taxon>Flavobacteriales</taxon>
        <taxon>Flavobacteriaceae</taxon>
        <taxon>Cellulophaga</taxon>
    </lineage>
</organism>
<proteinExistence type="predicted"/>